<organism evidence="1 2">
    <name type="scientific">Burkholderia cenocepacia</name>
    <dbReference type="NCBI Taxonomy" id="95486"/>
    <lineage>
        <taxon>Bacteria</taxon>
        <taxon>Pseudomonadati</taxon>
        <taxon>Pseudomonadota</taxon>
        <taxon>Betaproteobacteria</taxon>
        <taxon>Burkholderiales</taxon>
        <taxon>Burkholderiaceae</taxon>
        <taxon>Burkholderia</taxon>
        <taxon>Burkholderia cepacia complex</taxon>
    </lineage>
</organism>
<accession>A0A1V2VVP3</accession>
<dbReference type="Proteomes" id="UP000188543">
    <property type="component" value="Unassembled WGS sequence"/>
</dbReference>
<proteinExistence type="predicted"/>
<reference evidence="1 2" key="1">
    <citation type="submission" date="2016-08" db="EMBL/GenBank/DDBJ databases">
        <authorList>
            <person name="Seilhamer J.J."/>
        </authorList>
    </citation>
    <scope>NUCLEOTIDE SEQUENCE [LARGE SCALE GENOMIC DNA]</scope>
    <source>
        <strain evidence="1 2">VC14762</strain>
    </source>
</reference>
<dbReference type="RefSeq" id="WP_077176662.1">
    <property type="nucleotide sequence ID" value="NZ_MUTB01000063.1"/>
</dbReference>
<protein>
    <recommendedName>
        <fullName evidence="3">DUF1249 domain-containing protein</fullName>
    </recommendedName>
</protein>
<evidence type="ECO:0008006" key="3">
    <source>
        <dbReference type="Google" id="ProtNLM"/>
    </source>
</evidence>
<evidence type="ECO:0000313" key="1">
    <source>
        <dbReference type="EMBL" id="ONU77783.1"/>
    </source>
</evidence>
<comment type="caution">
    <text evidence="1">The sequence shown here is derived from an EMBL/GenBank/DDBJ whole genome shotgun (WGS) entry which is preliminary data.</text>
</comment>
<name>A0A1V2VVP3_9BURK</name>
<dbReference type="EMBL" id="MUTJ01000092">
    <property type="protein sequence ID" value="ONU77783.1"/>
    <property type="molecule type" value="Genomic_DNA"/>
</dbReference>
<sequence length="141" mass="15970">MNPNLFHRLYQRLSDLVPDLANVTLGSTFFAPPRIAGDMSIYCSVSSVQDGVIELEMAHDQVVKGEEQPAPWMVFRVDVVNQQAELLAVQDEWRYEVVYSEDNRANPRRIPMNLFAVNWLTIMLNLHSVFQPVAAPALTLA</sequence>
<gene>
    <name evidence="1" type="ORF">A8E72_30835</name>
</gene>
<dbReference type="AlphaFoldDB" id="A0A1V2VVP3"/>
<evidence type="ECO:0000313" key="2">
    <source>
        <dbReference type="Proteomes" id="UP000188543"/>
    </source>
</evidence>